<dbReference type="PATRIC" id="fig|1278073.3.peg.7249"/>
<evidence type="ECO:0008006" key="3">
    <source>
        <dbReference type="Google" id="ProtNLM"/>
    </source>
</evidence>
<keyword evidence="2" id="KW-1185">Reference proteome</keyword>
<dbReference type="HOGENOM" id="CLU_116236_0_0_7"/>
<evidence type="ECO:0000313" key="1">
    <source>
        <dbReference type="EMBL" id="AGC48408.1"/>
    </source>
</evidence>
<dbReference type="RefSeq" id="WP_015352662.1">
    <property type="nucleotide sequence ID" value="NC_020126.1"/>
</dbReference>
<organism evidence="1 2">
    <name type="scientific">Myxococcus stipitatus (strain DSM 14675 / JCM 12634 / Mx s8)</name>
    <dbReference type="NCBI Taxonomy" id="1278073"/>
    <lineage>
        <taxon>Bacteria</taxon>
        <taxon>Pseudomonadati</taxon>
        <taxon>Myxococcota</taxon>
        <taxon>Myxococcia</taxon>
        <taxon>Myxococcales</taxon>
        <taxon>Cystobacterineae</taxon>
        <taxon>Myxococcaceae</taxon>
        <taxon>Myxococcus</taxon>
    </lineage>
</organism>
<proteinExistence type="predicted"/>
<dbReference type="EMBL" id="CP004025">
    <property type="protein sequence ID" value="AGC48408.1"/>
    <property type="molecule type" value="Genomic_DNA"/>
</dbReference>
<name>L7UK76_MYXSD</name>
<dbReference type="KEGG" id="msd:MYSTI_07136"/>
<dbReference type="AlphaFoldDB" id="L7UK76"/>
<sequence length="105" mass="11322">MFNPADIQKGMTTRDRDGENLGSILSVDAAGFLLEKGQFFPRDYRVSFSEVTDIDGDDVYLREDLASLPGVRPDVLAARGALPRPAPLRHDLTGALGASSGDWDG</sequence>
<dbReference type="STRING" id="1278073.MYSTI_07136"/>
<reference evidence="1 2" key="1">
    <citation type="journal article" date="2013" name="Genome Announc.">
        <title>Complete genome sequence of Myxococcus stipitatus strain DSM 14675, a fruiting myxobacterium.</title>
        <authorList>
            <person name="Huntley S."/>
            <person name="Kneip S."/>
            <person name="Treuner-Lange A."/>
            <person name="Sogaard-Andersen L."/>
        </authorList>
    </citation>
    <scope>NUCLEOTIDE SEQUENCE [LARGE SCALE GENOMIC DNA]</scope>
    <source>
        <strain evidence="2">DSM 14675 / JCM 12634 / Mx s8</strain>
    </source>
</reference>
<evidence type="ECO:0000313" key="2">
    <source>
        <dbReference type="Proteomes" id="UP000011131"/>
    </source>
</evidence>
<dbReference type="eggNOG" id="COG3861">
    <property type="taxonomic scope" value="Bacteria"/>
</dbReference>
<dbReference type="Proteomes" id="UP000011131">
    <property type="component" value="Chromosome"/>
</dbReference>
<accession>L7UK76</accession>
<gene>
    <name evidence="1" type="ordered locus">MYSTI_07136</name>
</gene>
<dbReference type="OrthoDB" id="5382900at2"/>
<protein>
    <recommendedName>
        <fullName evidence="3">PRC-barrel domain-containing protein</fullName>
    </recommendedName>
</protein>